<reference evidence="2" key="1">
    <citation type="submission" date="2020-06" db="EMBL/GenBank/DDBJ databases">
        <authorList>
            <person name="Li T."/>
            <person name="Hu X."/>
            <person name="Zhang T."/>
            <person name="Song X."/>
            <person name="Zhang H."/>
            <person name="Dai N."/>
            <person name="Sheng W."/>
            <person name="Hou X."/>
            <person name="Wei L."/>
        </authorList>
    </citation>
    <scope>NUCLEOTIDE SEQUENCE</scope>
    <source>
        <strain evidence="2">G02</strain>
        <tissue evidence="2">Leaf</tissue>
    </source>
</reference>
<feature type="compositionally biased region" description="Basic and acidic residues" evidence="1">
    <location>
        <begin position="96"/>
        <end position="115"/>
    </location>
</feature>
<protein>
    <submittedName>
        <fullName evidence="2">Uncharacterized protein</fullName>
    </submittedName>
</protein>
<comment type="caution">
    <text evidence="2">The sequence shown here is derived from an EMBL/GenBank/DDBJ whole genome shotgun (WGS) entry which is preliminary data.</text>
</comment>
<name>A0AAW2REY0_SESRA</name>
<feature type="region of interest" description="Disordered" evidence="1">
    <location>
        <begin position="13"/>
        <end position="54"/>
    </location>
</feature>
<proteinExistence type="predicted"/>
<gene>
    <name evidence="2" type="ORF">Sradi_3159300</name>
</gene>
<sequence length="165" mass="18698">MKREFAMMMKAQSEMGVLPAGRRRTTRSQSTVGSSTGYVQSANKVSRKVKGSESKKAVGRLEADLVVVERRETEKVGAELREDRPWVIESPVPQVRDTDGDSIHEDKSPVGETTDLRRKMSKKVELNRIPTKLKDLLQTWLLEGLHVRYIHGSKVKYLTIVFLFG</sequence>
<feature type="compositionally biased region" description="Polar residues" evidence="1">
    <location>
        <begin position="27"/>
        <end position="44"/>
    </location>
</feature>
<dbReference type="EMBL" id="JACGWJ010000013">
    <property type="protein sequence ID" value="KAL0378538.1"/>
    <property type="molecule type" value="Genomic_DNA"/>
</dbReference>
<evidence type="ECO:0000313" key="2">
    <source>
        <dbReference type="EMBL" id="KAL0378538.1"/>
    </source>
</evidence>
<reference evidence="2" key="2">
    <citation type="journal article" date="2024" name="Plant">
        <title>Genomic evolution and insights into agronomic trait innovations of Sesamum species.</title>
        <authorList>
            <person name="Miao H."/>
            <person name="Wang L."/>
            <person name="Qu L."/>
            <person name="Liu H."/>
            <person name="Sun Y."/>
            <person name="Le M."/>
            <person name="Wang Q."/>
            <person name="Wei S."/>
            <person name="Zheng Y."/>
            <person name="Lin W."/>
            <person name="Duan Y."/>
            <person name="Cao H."/>
            <person name="Xiong S."/>
            <person name="Wang X."/>
            <person name="Wei L."/>
            <person name="Li C."/>
            <person name="Ma Q."/>
            <person name="Ju M."/>
            <person name="Zhao R."/>
            <person name="Li G."/>
            <person name="Mu C."/>
            <person name="Tian Q."/>
            <person name="Mei H."/>
            <person name="Zhang T."/>
            <person name="Gao T."/>
            <person name="Zhang H."/>
        </authorList>
    </citation>
    <scope>NUCLEOTIDE SEQUENCE</scope>
    <source>
        <strain evidence="2">G02</strain>
    </source>
</reference>
<evidence type="ECO:0000256" key="1">
    <source>
        <dbReference type="SAM" id="MobiDB-lite"/>
    </source>
</evidence>
<feature type="region of interest" description="Disordered" evidence="1">
    <location>
        <begin position="92"/>
        <end position="115"/>
    </location>
</feature>
<accession>A0AAW2REY0</accession>
<organism evidence="2">
    <name type="scientific">Sesamum radiatum</name>
    <name type="common">Black benniseed</name>
    <dbReference type="NCBI Taxonomy" id="300843"/>
    <lineage>
        <taxon>Eukaryota</taxon>
        <taxon>Viridiplantae</taxon>
        <taxon>Streptophyta</taxon>
        <taxon>Embryophyta</taxon>
        <taxon>Tracheophyta</taxon>
        <taxon>Spermatophyta</taxon>
        <taxon>Magnoliopsida</taxon>
        <taxon>eudicotyledons</taxon>
        <taxon>Gunneridae</taxon>
        <taxon>Pentapetalae</taxon>
        <taxon>asterids</taxon>
        <taxon>lamiids</taxon>
        <taxon>Lamiales</taxon>
        <taxon>Pedaliaceae</taxon>
        <taxon>Sesamum</taxon>
    </lineage>
</organism>
<dbReference type="AlphaFoldDB" id="A0AAW2REY0"/>